<dbReference type="InterPro" id="IPR009793">
    <property type="entry name" value="DUF1361"/>
</dbReference>
<accession>A0ABX8CU69</accession>
<feature type="transmembrane region" description="Helical" evidence="1">
    <location>
        <begin position="147"/>
        <end position="166"/>
    </location>
</feature>
<evidence type="ECO:0000256" key="1">
    <source>
        <dbReference type="SAM" id="Phobius"/>
    </source>
</evidence>
<feature type="transmembrane region" description="Helical" evidence="1">
    <location>
        <begin position="61"/>
        <end position="85"/>
    </location>
</feature>
<keyword evidence="1" id="KW-0812">Transmembrane</keyword>
<sequence>MLYVLGLNAYALLLILLRSRIYRVPVYRPMVWNFFLSVLPLGVLLGVIVATGLVDLATTRGAAIVVGAAGLLIWILLLPNSSYLITELNLDHRRPDDPVPLWYDIVTVLSFAMSGVVNMVLGILIVQMGFVIVFFGDTDNAAMHSTLSRVLVTVIILAVSIGIYLGRYLRLNSWDVRSPAQLWAKVREHFQPRAVRGRFAFFCVTHTVFLGLMYGLIVGPLVDMMASS</sequence>
<feature type="transmembrane region" description="Helical" evidence="1">
    <location>
        <begin position="199"/>
        <end position="222"/>
    </location>
</feature>
<dbReference type="Proteomes" id="UP000683310">
    <property type="component" value="Chromosome"/>
</dbReference>
<feature type="transmembrane region" description="Helical" evidence="1">
    <location>
        <begin position="31"/>
        <end position="54"/>
    </location>
</feature>
<keyword evidence="3" id="KW-1185">Reference proteome</keyword>
<gene>
    <name evidence="2" type="ORF">KHQ06_11620</name>
</gene>
<evidence type="ECO:0000313" key="2">
    <source>
        <dbReference type="EMBL" id="QVI23463.1"/>
    </source>
</evidence>
<keyword evidence="1" id="KW-0472">Membrane</keyword>
<protein>
    <submittedName>
        <fullName evidence="2">DUF1361 domain-containing protein</fullName>
    </submittedName>
</protein>
<proteinExistence type="predicted"/>
<dbReference type="EMBL" id="CP074371">
    <property type="protein sequence ID" value="QVI23463.1"/>
    <property type="molecule type" value="Genomic_DNA"/>
</dbReference>
<dbReference type="Pfam" id="PF07099">
    <property type="entry name" value="DUF1361"/>
    <property type="match status" value="1"/>
</dbReference>
<feature type="transmembrane region" description="Helical" evidence="1">
    <location>
        <begin position="105"/>
        <end position="135"/>
    </location>
</feature>
<organism evidence="2 3">
    <name type="scientific">Nocardia tengchongensis</name>
    <dbReference type="NCBI Taxonomy" id="2055889"/>
    <lineage>
        <taxon>Bacteria</taxon>
        <taxon>Bacillati</taxon>
        <taxon>Actinomycetota</taxon>
        <taxon>Actinomycetes</taxon>
        <taxon>Mycobacteriales</taxon>
        <taxon>Nocardiaceae</taxon>
        <taxon>Nocardia</taxon>
    </lineage>
</organism>
<name>A0ABX8CU69_9NOCA</name>
<reference evidence="2 3" key="1">
    <citation type="submission" date="2021-04" db="EMBL/GenBank/DDBJ databases">
        <title>Nocardia tengchongensis.</title>
        <authorList>
            <person name="Zhuang k."/>
            <person name="Ran Y."/>
            <person name="Li W."/>
        </authorList>
    </citation>
    <scope>NUCLEOTIDE SEQUENCE [LARGE SCALE GENOMIC DNA]</scope>
    <source>
        <strain evidence="2 3">CFH S0057</strain>
    </source>
</reference>
<evidence type="ECO:0000313" key="3">
    <source>
        <dbReference type="Proteomes" id="UP000683310"/>
    </source>
</evidence>
<keyword evidence="1" id="KW-1133">Transmembrane helix</keyword>